<dbReference type="STRING" id="1294263.JCM21531_4010"/>
<accession>W4VAG2</accession>
<keyword evidence="1" id="KW-0479">Metal-binding</keyword>
<evidence type="ECO:0000256" key="3">
    <source>
        <dbReference type="ARBA" id="ARBA00023118"/>
    </source>
</evidence>
<dbReference type="GO" id="GO:0016787">
    <property type="term" value="F:hydrolase activity"/>
    <property type="evidence" value="ECO:0007669"/>
    <property type="project" value="UniProtKB-KW"/>
</dbReference>
<evidence type="ECO:0000259" key="4">
    <source>
        <dbReference type="PROSITE" id="PS51643"/>
    </source>
</evidence>
<keyword evidence="6" id="KW-1185">Reference proteome</keyword>
<feature type="domain" description="HD Cas3-type" evidence="4">
    <location>
        <begin position="3"/>
        <end position="88"/>
    </location>
</feature>
<dbReference type="CDD" id="cd09641">
    <property type="entry name" value="Cas3''_I"/>
    <property type="match status" value="1"/>
</dbReference>
<dbReference type="GO" id="GO:0051607">
    <property type="term" value="P:defense response to virus"/>
    <property type="evidence" value="ECO:0007669"/>
    <property type="project" value="UniProtKB-KW"/>
</dbReference>
<keyword evidence="2" id="KW-0378">Hydrolase</keyword>
<dbReference type="PROSITE" id="PS51643">
    <property type="entry name" value="HD_CAS3"/>
    <property type="match status" value="1"/>
</dbReference>
<dbReference type="RefSeq" id="WP_243467752.1">
    <property type="nucleotide sequence ID" value="NZ_BAVR01000069.1"/>
</dbReference>
<protein>
    <submittedName>
        <fullName evidence="5">CRISPR-associated helicase Cas3</fullName>
    </submittedName>
</protein>
<dbReference type="AlphaFoldDB" id="W4VAG2"/>
<dbReference type="InterPro" id="IPR038257">
    <property type="entry name" value="CRISPR-assoc_Cas3_HD_sf"/>
</dbReference>
<name>W4VAG2_9FIRM</name>
<dbReference type="Pfam" id="PF18019">
    <property type="entry name" value="Cas3_HD"/>
    <property type="match status" value="1"/>
</dbReference>
<evidence type="ECO:0000256" key="2">
    <source>
        <dbReference type="ARBA" id="ARBA00022801"/>
    </source>
</evidence>
<dbReference type="EMBL" id="BAVR01000069">
    <property type="protein sequence ID" value="GAE90400.1"/>
    <property type="molecule type" value="Genomic_DNA"/>
</dbReference>
<gene>
    <name evidence="5" type="ORF">JCM21531_4010</name>
</gene>
<organism evidence="5 6">
    <name type="scientific">Acetivibrio straminisolvens JCM 21531</name>
    <dbReference type="NCBI Taxonomy" id="1294263"/>
    <lineage>
        <taxon>Bacteria</taxon>
        <taxon>Bacillati</taxon>
        <taxon>Bacillota</taxon>
        <taxon>Clostridia</taxon>
        <taxon>Eubacteriales</taxon>
        <taxon>Oscillospiraceae</taxon>
        <taxon>Acetivibrio</taxon>
    </lineage>
</organism>
<dbReference type="InterPro" id="IPR006483">
    <property type="entry name" value="CRISPR-assoc_Cas3_HD"/>
</dbReference>
<evidence type="ECO:0000313" key="5">
    <source>
        <dbReference type="EMBL" id="GAE90400.1"/>
    </source>
</evidence>
<reference evidence="5" key="1">
    <citation type="journal article" date="2014" name="Genome Announc.">
        <title>Draft Genome Sequence of Clostridium straminisolvens Strain JCM 21531T, Isolated from a Cellulose-Degrading Bacterial Community.</title>
        <authorList>
            <person name="Yuki M."/>
            <person name="Oshima K."/>
            <person name="Suda W."/>
            <person name="Sakamoto M."/>
            <person name="Kitamura K."/>
            <person name="Iida T."/>
            <person name="Hattori M."/>
            <person name="Ohkuma M."/>
        </authorList>
    </citation>
    <scope>NUCLEOTIDE SEQUENCE [LARGE SCALE GENOMIC DNA]</scope>
    <source>
        <strain evidence="5">JCM 21531</strain>
    </source>
</reference>
<dbReference type="Gene3D" id="1.10.3210.30">
    <property type="match status" value="1"/>
</dbReference>
<dbReference type="GO" id="GO:0046872">
    <property type="term" value="F:metal ion binding"/>
    <property type="evidence" value="ECO:0007669"/>
    <property type="project" value="UniProtKB-KW"/>
</dbReference>
<evidence type="ECO:0000256" key="1">
    <source>
        <dbReference type="ARBA" id="ARBA00022723"/>
    </source>
</evidence>
<keyword evidence="3" id="KW-0051">Antiviral defense</keyword>
<comment type="caution">
    <text evidence="5">The sequence shown here is derived from an EMBL/GenBank/DDBJ whole genome shotgun (WGS) entry which is preliminary data.</text>
</comment>
<evidence type="ECO:0000313" key="6">
    <source>
        <dbReference type="Proteomes" id="UP000019109"/>
    </source>
</evidence>
<proteinExistence type="predicted"/>
<sequence>MLLSHPGKPLLDHLKNVFLIGDCILMRKKTGFENFSEEDVRELNRLNLLTHDLGKATSYFQYYIRSVDSNSQKNDEKKTRSFIRGFIL</sequence>
<dbReference type="Proteomes" id="UP000019109">
    <property type="component" value="Unassembled WGS sequence"/>
</dbReference>